<keyword evidence="3" id="KW-1185">Reference proteome</keyword>
<dbReference type="EMBL" id="BMAW01072426">
    <property type="protein sequence ID" value="GFT82966.1"/>
    <property type="molecule type" value="Genomic_DNA"/>
</dbReference>
<organism evidence="2 3">
    <name type="scientific">Nephila pilipes</name>
    <name type="common">Giant wood spider</name>
    <name type="synonym">Nephila maculata</name>
    <dbReference type="NCBI Taxonomy" id="299642"/>
    <lineage>
        <taxon>Eukaryota</taxon>
        <taxon>Metazoa</taxon>
        <taxon>Ecdysozoa</taxon>
        <taxon>Arthropoda</taxon>
        <taxon>Chelicerata</taxon>
        <taxon>Arachnida</taxon>
        <taxon>Araneae</taxon>
        <taxon>Araneomorphae</taxon>
        <taxon>Entelegynae</taxon>
        <taxon>Araneoidea</taxon>
        <taxon>Nephilidae</taxon>
        <taxon>Nephila</taxon>
    </lineage>
</organism>
<dbReference type="AlphaFoldDB" id="A0A8X6U5M0"/>
<name>A0A8X6U5M0_NEPPI</name>
<feature type="compositionally biased region" description="Polar residues" evidence="1">
    <location>
        <begin position="35"/>
        <end position="49"/>
    </location>
</feature>
<feature type="region of interest" description="Disordered" evidence="1">
    <location>
        <begin position="35"/>
        <end position="68"/>
    </location>
</feature>
<evidence type="ECO:0000256" key="1">
    <source>
        <dbReference type="SAM" id="MobiDB-lite"/>
    </source>
</evidence>
<comment type="caution">
    <text evidence="2">The sequence shown here is derived from an EMBL/GenBank/DDBJ whole genome shotgun (WGS) entry which is preliminary data.</text>
</comment>
<dbReference type="Proteomes" id="UP000887013">
    <property type="component" value="Unassembled WGS sequence"/>
</dbReference>
<accession>A0A8X6U5M0</accession>
<protein>
    <submittedName>
        <fullName evidence="2">Uncharacterized protein</fullName>
    </submittedName>
</protein>
<gene>
    <name evidence="2" type="ORF">NPIL_279821</name>
</gene>
<reference evidence="2" key="1">
    <citation type="submission" date="2020-08" db="EMBL/GenBank/DDBJ databases">
        <title>Multicomponent nature underlies the extraordinary mechanical properties of spider dragline silk.</title>
        <authorList>
            <person name="Kono N."/>
            <person name="Nakamura H."/>
            <person name="Mori M."/>
            <person name="Yoshida Y."/>
            <person name="Ohtoshi R."/>
            <person name="Malay A.D."/>
            <person name="Moran D.A.P."/>
            <person name="Tomita M."/>
            <person name="Numata K."/>
            <person name="Arakawa K."/>
        </authorList>
    </citation>
    <scope>NUCLEOTIDE SEQUENCE</scope>
</reference>
<evidence type="ECO:0000313" key="3">
    <source>
        <dbReference type="Proteomes" id="UP000887013"/>
    </source>
</evidence>
<evidence type="ECO:0000313" key="2">
    <source>
        <dbReference type="EMBL" id="GFT82966.1"/>
    </source>
</evidence>
<sequence>MYVNSTATHQQMAPRLNVSKASAHLETNRKIIPRNENNLNNHSSRPTIANRSRTNNNPNYYSNNQIHNEDENAPDIYKAIVLIQNLAEIFKQLPELKLRGDKQIKPGSYLRH</sequence>
<proteinExistence type="predicted"/>
<feature type="compositionally biased region" description="Low complexity" evidence="1">
    <location>
        <begin position="50"/>
        <end position="64"/>
    </location>
</feature>